<dbReference type="InterPro" id="IPR029464">
    <property type="entry name" value="HSDR_N"/>
</dbReference>
<keyword evidence="3" id="KW-1185">Reference proteome</keyword>
<organism evidence="2 3">
    <name type="scientific">Hymenobacter nivis</name>
    <dbReference type="NCBI Taxonomy" id="1850093"/>
    <lineage>
        <taxon>Bacteria</taxon>
        <taxon>Pseudomonadati</taxon>
        <taxon>Bacteroidota</taxon>
        <taxon>Cytophagia</taxon>
        <taxon>Cytophagales</taxon>
        <taxon>Hymenobacteraceae</taxon>
        <taxon>Hymenobacter</taxon>
    </lineage>
</organism>
<protein>
    <submittedName>
        <fullName evidence="2">Type I restriction enzyme HsdR N-terminal domain-containing protein</fullName>
    </submittedName>
</protein>
<proteinExistence type="predicted"/>
<sequence length="156" mass="17263">MQALDLPPFEAKLTQSATNQPLIWDVLRRKHVVLTPEEWVRQHVVHYLVGHLAYPRGLLALERGLRYNQRQKRTDLLALGPTGQPLLLVECKAPHVAIDGAVARQAATYNQTVGAPLLLLTNGLVHYCWRVDLVARTNERLGEIPAFAAAVALAGP</sequence>
<dbReference type="AlphaFoldDB" id="A0A502GTU9"/>
<name>A0A502GTU9_9BACT</name>
<dbReference type="Pfam" id="PF13588">
    <property type="entry name" value="HSDR_N_2"/>
    <property type="match status" value="1"/>
</dbReference>
<dbReference type="Proteomes" id="UP000317646">
    <property type="component" value="Unassembled WGS sequence"/>
</dbReference>
<feature type="domain" description="Type I restriction enzyme R protein N-terminal" evidence="1">
    <location>
        <begin position="36"/>
        <end position="145"/>
    </location>
</feature>
<comment type="caution">
    <text evidence="2">The sequence shown here is derived from an EMBL/GenBank/DDBJ whole genome shotgun (WGS) entry which is preliminary data.</text>
</comment>
<accession>A0A502GTU9</accession>
<dbReference type="EMBL" id="RCYZ01000004">
    <property type="protein sequence ID" value="TPG65827.1"/>
    <property type="molecule type" value="Genomic_DNA"/>
</dbReference>
<evidence type="ECO:0000259" key="1">
    <source>
        <dbReference type="Pfam" id="PF13588"/>
    </source>
</evidence>
<gene>
    <name evidence="2" type="ORF">EAH73_10555</name>
</gene>
<dbReference type="Gene3D" id="3.90.1570.30">
    <property type="match status" value="1"/>
</dbReference>
<evidence type="ECO:0000313" key="2">
    <source>
        <dbReference type="EMBL" id="TPG65827.1"/>
    </source>
</evidence>
<dbReference type="RefSeq" id="WP_140466996.1">
    <property type="nucleotide sequence ID" value="NZ_RCYZ01000004.1"/>
</dbReference>
<dbReference type="OrthoDB" id="9790377at2"/>
<reference evidence="2 3" key="1">
    <citation type="journal article" date="2019" name="Environ. Microbiol.">
        <title>Species interactions and distinct microbial communities in high Arctic permafrost affected cryosols are associated with the CH4 and CO2 gas fluxes.</title>
        <authorList>
            <person name="Altshuler I."/>
            <person name="Hamel J."/>
            <person name="Turney S."/>
            <person name="Magnuson E."/>
            <person name="Levesque R."/>
            <person name="Greer C."/>
            <person name="Whyte L.G."/>
        </authorList>
    </citation>
    <scope>NUCLEOTIDE SEQUENCE [LARGE SCALE GENOMIC DNA]</scope>
    <source>
        <strain evidence="2 3">S9.2P</strain>
    </source>
</reference>
<evidence type="ECO:0000313" key="3">
    <source>
        <dbReference type="Proteomes" id="UP000317646"/>
    </source>
</evidence>